<dbReference type="InterPro" id="IPR010279">
    <property type="entry name" value="YqjD/ElaB"/>
</dbReference>
<dbReference type="AlphaFoldDB" id="A0A5B0G0K2"/>
<accession>A0A5B0G0K2</accession>
<dbReference type="Proteomes" id="UP000325273">
    <property type="component" value="Unassembled WGS sequence"/>
</dbReference>
<proteinExistence type="predicted"/>
<feature type="compositionally biased region" description="Polar residues" evidence="1">
    <location>
        <begin position="11"/>
        <end position="21"/>
    </location>
</feature>
<keyword evidence="2" id="KW-1133">Transmembrane helix</keyword>
<evidence type="ECO:0000313" key="5">
    <source>
        <dbReference type="Proteomes" id="UP000325273"/>
    </source>
</evidence>
<feature type="region of interest" description="Disordered" evidence="1">
    <location>
        <begin position="1"/>
        <end position="28"/>
    </location>
</feature>
<keyword evidence="2" id="KW-0472">Membrane</keyword>
<gene>
    <name evidence="4" type="ORF">FVF58_50225</name>
</gene>
<evidence type="ECO:0000256" key="1">
    <source>
        <dbReference type="SAM" id="MobiDB-lite"/>
    </source>
</evidence>
<dbReference type="PANTHER" id="PTHR35893">
    <property type="entry name" value="INNER MEMBRANE PROTEIN-RELATED"/>
    <property type="match status" value="1"/>
</dbReference>
<evidence type="ECO:0000259" key="3">
    <source>
        <dbReference type="Pfam" id="PF19029"/>
    </source>
</evidence>
<organism evidence="4 5">
    <name type="scientific">Paraburkholderia panacisoli</name>
    <dbReference type="NCBI Taxonomy" id="2603818"/>
    <lineage>
        <taxon>Bacteria</taxon>
        <taxon>Pseudomonadati</taxon>
        <taxon>Pseudomonadota</taxon>
        <taxon>Betaproteobacteria</taxon>
        <taxon>Burkholderiales</taxon>
        <taxon>Burkholderiaceae</taxon>
        <taxon>Paraburkholderia</taxon>
    </lineage>
</organism>
<dbReference type="PANTHER" id="PTHR35893:SF3">
    <property type="entry name" value="INNER MEMBRANE PROTEIN"/>
    <property type="match status" value="1"/>
</dbReference>
<dbReference type="Pfam" id="PF19029">
    <property type="entry name" value="DUF883_C"/>
    <property type="match status" value="1"/>
</dbReference>
<dbReference type="GO" id="GO:0043022">
    <property type="term" value="F:ribosome binding"/>
    <property type="evidence" value="ECO:0007669"/>
    <property type="project" value="InterPro"/>
</dbReference>
<protein>
    <submittedName>
        <fullName evidence="4">DUF883 domain-containing protein</fullName>
    </submittedName>
</protein>
<keyword evidence="2" id="KW-0812">Transmembrane</keyword>
<evidence type="ECO:0000256" key="2">
    <source>
        <dbReference type="SAM" id="Phobius"/>
    </source>
</evidence>
<reference evidence="4 5" key="1">
    <citation type="submission" date="2019-08" db="EMBL/GenBank/DDBJ databases">
        <title>Paraburkholderia sp. DCY113.</title>
        <authorList>
            <person name="Kang J."/>
        </authorList>
    </citation>
    <scope>NUCLEOTIDE SEQUENCE [LARGE SCALE GENOMIC DNA]</scope>
    <source>
        <strain evidence="4 5">DCY113</strain>
    </source>
</reference>
<dbReference type="EMBL" id="VTUZ01000099">
    <property type="protein sequence ID" value="KAA0996175.1"/>
    <property type="molecule type" value="Genomic_DNA"/>
</dbReference>
<dbReference type="InterPro" id="IPR043605">
    <property type="entry name" value="DUF883_C"/>
</dbReference>
<evidence type="ECO:0000313" key="4">
    <source>
        <dbReference type="EMBL" id="KAA0996175.1"/>
    </source>
</evidence>
<dbReference type="RefSeq" id="WP_149676873.1">
    <property type="nucleotide sequence ID" value="NZ_VTUZ01000099.1"/>
</dbReference>
<keyword evidence="5" id="KW-1185">Reference proteome</keyword>
<feature type="transmembrane region" description="Helical" evidence="2">
    <location>
        <begin position="69"/>
        <end position="88"/>
    </location>
</feature>
<comment type="caution">
    <text evidence="4">The sequence shown here is derived from an EMBL/GenBank/DDBJ whole genome shotgun (WGS) entry which is preliminary data.</text>
</comment>
<sequence>MSDANAEPTDLGNQVPQTESAPSERVPKLHEKALARLQGARKKATAVQVVVVENGKIAARATDDFVHEYPWVSIGMGAGFGVLVGLLINRD</sequence>
<name>A0A5B0G0K2_9BURK</name>
<feature type="domain" description="DUF883" evidence="3">
    <location>
        <begin position="62"/>
        <end position="90"/>
    </location>
</feature>